<evidence type="ECO:0000256" key="4">
    <source>
        <dbReference type="SAM" id="Coils"/>
    </source>
</evidence>
<feature type="coiled-coil region" evidence="4">
    <location>
        <begin position="184"/>
        <end position="211"/>
    </location>
</feature>
<dbReference type="PROSITE" id="PS50005">
    <property type="entry name" value="TPR"/>
    <property type="match status" value="3"/>
</dbReference>
<organism evidence="5 6">
    <name type="scientific">Asticcacaulis taihuensis</name>
    <dbReference type="NCBI Taxonomy" id="260084"/>
    <lineage>
        <taxon>Bacteria</taxon>
        <taxon>Pseudomonadati</taxon>
        <taxon>Pseudomonadota</taxon>
        <taxon>Alphaproteobacteria</taxon>
        <taxon>Caulobacterales</taxon>
        <taxon>Caulobacteraceae</taxon>
        <taxon>Asticcacaulis</taxon>
    </lineage>
</organism>
<evidence type="ECO:0000313" key="6">
    <source>
        <dbReference type="Proteomes" id="UP000199150"/>
    </source>
</evidence>
<dbReference type="OrthoDB" id="6193797at2"/>
<evidence type="ECO:0000256" key="3">
    <source>
        <dbReference type="PROSITE-ProRule" id="PRU00339"/>
    </source>
</evidence>
<accession>A0A1G4S586</accession>
<keyword evidence="4" id="KW-0175">Coiled coil</keyword>
<keyword evidence="6" id="KW-1185">Reference proteome</keyword>
<dbReference type="RefSeq" id="WP_090648187.1">
    <property type="nucleotide sequence ID" value="NZ_CBCRYE010000001.1"/>
</dbReference>
<dbReference type="Pfam" id="PF13432">
    <property type="entry name" value="TPR_16"/>
    <property type="match status" value="2"/>
</dbReference>
<dbReference type="PANTHER" id="PTHR44858:SF1">
    <property type="entry name" value="UDP-N-ACETYLGLUCOSAMINE--PEPTIDE N-ACETYLGLUCOSAMINYLTRANSFERASE SPINDLY-RELATED"/>
    <property type="match status" value="1"/>
</dbReference>
<dbReference type="InterPro" id="IPR050498">
    <property type="entry name" value="Ycf3"/>
</dbReference>
<sequence>MSLSVKQQKKSNTKTPSGLLLFGAAPEAPSPFTPPAVPAAAEAPIFKPVEVFNPAAQILGDSGSSEALKILLSATEHIKRTDTLKLLREALDLFRKDDWQGGGECALKALHIDEKSGEAWHILAVSRDKCNDFASAITCYETALRLQPENPAIANDLGRLAYKMGLNELAEKFFRFFLNKSPGHVEAINNLASALRELNRLDDAVDLLRDAIGANPTNVQLWNALGTVVNAQGDLHNAVIFYEEGLRHDPKHVHARYNLGNAKASVGRVEEGLEDLMAALPLFTDPLNIHTCKLSIAFCHLHLGNYEEGWKWYEARDKDNTSEKVHYLINRPRWTPDQPLEGKRVFVSAEQGLGDEIMFSNVLPDLQRELGPDGYLGIGVEPRLVPIFQKAFPQATVVKHHTTKHKNLPVRLFPDVTNWESYDYWAITGDFLGRYRKNIEDFPRFEDGKPHSWLRPDPERISYWKGVLGELNDKPKVGLLWKSLIKHSRRDRYYSPFAQWEDILRIEGIQFVNLQYGDTSEELALAREMGLDIWTPPGINLKNDLDDLSALCVAMDCILCPANATSNIAGAAGAPVWLITPKDAWICLGTDYFPWYPSTRVFFSDSLIDWAPVMGRIKDALIETFINVG</sequence>
<dbReference type="AlphaFoldDB" id="A0A1G4S586"/>
<reference evidence="6" key="1">
    <citation type="submission" date="2016-10" db="EMBL/GenBank/DDBJ databases">
        <authorList>
            <person name="Varghese N."/>
            <person name="Submissions S."/>
        </authorList>
    </citation>
    <scope>NUCLEOTIDE SEQUENCE [LARGE SCALE GENOMIC DNA]</scope>
    <source>
        <strain evidence="6">CGMCC 1.3431</strain>
    </source>
</reference>
<dbReference type="PANTHER" id="PTHR44858">
    <property type="entry name" value="TETRATRICOPEPTIDE REPEAT PROTEIN 6"/>
    <property type="match status" value="1"/>
</dbReference>
<keyword evidence="2 3" id="KW-0802">TPR repeat</keyword>
<protein>
    <submittedName>
        <fullName evidence="5">Tetratricopeptide repeat-containing protein</fullName>
    </submittedName>
</protein>
<dbReference type="GO" id="GO:0009279">
    <property type="term" value="C:cell outer membrane"/>
    <property type="evidence" value="ECO:0007669"/>
    <property type="project" value="TreeGrafter"/>
</dbReference>
<evidence type="ECO:0000256" key="2">
    <source>
        <dbReference type="ARBA" id="ARBA00022803"/>
    </source>
</evidence>
<gene>
    <name evidence="5" type="ORF">SAMN02927928_2431</name>
</gene>
<dbReference type="SUPFAM" id="SSF53756">
    <property type="entry name" value="UDP-Glycosyltransferase/glycogen phosphorylase"/>
    <property type="match status" value="1"/>
</dbReference>
<proteinExistence type="predicted"/>
<dbReference type="GO" id="GO:0046813">
    <property type="term" value="P:receptor-mediated virion attachment to host cell"/>
    <property type="evidence" value="ECO:0007669"/>
    <property type="project" value="TreeGrafter"/>
</dbReference>
<dbReference type="EMBL" id="FMTS01000003">
    <property type="protein sequence ID" value="SCW64181.1"/>
    <property type="molecule type" value="Genomic_DNA"/>
</dbReference>
<dbReference type="Gene3D" id="1.25.40.10">
    <property type="entry name" value="Tetratricopeptide repeat domain"/>
    <property type="match status" value="1"/>
</dbReference>
<feature type="repeat" description="TPR" evidence="3">
    <location>
        <begin position="117"/>
        <end position="150"/>
    </location>
</feature>
<name>A0A1G4S586_9CAUL</name>
<dbReference type="InterPro" id="IPR011990">
    <property type="entry name" value="TPR-like_helical_dom_sf"/>
</dbReference>
<keyword evidence="1" id="KW-0677">Repeat</keyword>
<dbReference type="SMART" id="SM00028">
    <property type="entry name" value="TPR"/>
    <property type="match status" value="5"/>
</dbReference>
<feature type="repeat" description="TPR" evidence="3">
    <location>
        <begin position="219"/>
        <end position="252"/>
    </location>
</feature>
<dbReference type="InterPro" id="IPR019734">
    <property type="entry name" value="TPR_rpt"/>
</dbReference>
<dbReference type="Proteomes" id="UP000199150">
    <property type="component" value="Unassembled WGS sequence"/>
</dbReference>
<dbReference type="SUPFAM" id="SSF48452">
    <property type="entry name" value="TPR-like"/>
    <property type="match status" value="1"/>
</dbReference>
<dbReference type="STRING" id="260084.SAMN02927928_2431"/>
<feature type="repeat" description="TPR" evidence="3">
    <location>
        <begin position="185"/>
        <end position="218"/>
    </location>
</feature>
<evidence type="ECO:0000256" key="1">
    <source>
        <dbReference type="ARBA" id="ARBA00022737"/>
    </source>
</evidence>
<evidence type="ECO:0000313" key="5">
    <source>
        <dbReference type="EMBL" id="SCW64181.1"/>
    </source>
</evidence>